<dbReference type="InterPro" id="IPR027409">
    <property type="entry name" value="GroEL-like_apical_dom_sf"/>
</dbReference>
<dbReference type="Pfam" id="PF00118">
    <property type="entry name" value="Cpn60_TCP1"/>
    <property type="match status" value="1"/>
</dbReference>
<dbReference type="OrthoDB" id="1733909at2759"/>
<dbReference type="Gene3D" id="1.10.560.10">
    <property type="entry name" value="GroEL-like equatorial domain"/>
    <property type="match status" value="1"/>
</dbReference>
<keyword evidence="2" id="KW-0143">Chaperone</keyword>
<dbReference type="EMBL" id="CAMXCT010000557">
    <property type="protein sequence ID" value="CAI3980428.1"/>
    <property type="molecule type" value="Genomic_DNA"/>
</dbReference>
<evidence type="ECO:0000256" key="1">
    <source>
        <dbReference type="ARBA" id="ARBA00006607"/>
    </source>
</evidence>
<organism evidence="4">
    <name type="scientific">Cladocopium goreaui</name>
    <dbReference type="NCBI Taxonomy" id="2562237"/>
    <lineage>
        <taxon>Eukaryota</taxon>
        <taxon>Sar</taxon>
        <taxon>Alveolata</taxon>
        <taxon>Dinophyceae</taxon>
        <taxon>Suessiales</taxon>
        <taxon>Symbiodiniaceae</taxon>
        <taxon>Cladocopium</taxon>
    </lineage>
</organism>
<evidence type="ECO:0000313" key="5">
    <source>
        <dbReference type="EMBL" id="CAL4767740.1"/>
    </source>
</evidence>
<reference evidence="4" key="1">
    <citation type="submission" date="2022-10" db="EMBL/GenBank/DDBJ databases">
        <authorList>
            <person name="Chen Y."/>
            <person name="Dougan E. K."/>
            <person name="Chan C."/>
            <person name="Rhodes N."/>
            <person name="Thang M."/>
        </authorList>
    </citation>
    <scope>NUCLEOTIDE SEQUENCE</scope>
</reference>
<dbReference type="InterPro" id="IPR027413">
    <property type="entry name" value="GROEL-like_equatorial_sf"/>
</dbReference>
<dbReference type="GO" id="GO:0042026">
    <property type="term" value="P:protein refolding"/>
    <property type="evidence" value="ECO:0007669"/>
    <property type="project" value="InterPro"/>
</dbReference>
<dbReference type="InterPro" id="IPR002423">
    <property type="entry name" value="Cpn60/GroEL/TCP-1"/>
</dbReference>
<evidence type="ECO:0000313" key="4">
    <source>
        <dbReference type="EMBL" id="CAI3980428.1"/>
    </source>
</evidence>
<keyword evidence="6" id="KW-1185">Reference proteome</keyword>
<reference evidence="5 6" key="2">
    <citation type="submission" date="2024-05" db="EMBL/GenBank/DDBJ databases">
        <authorList>
            <person name="Chen Y."/>
            <person name="Shah S."/>
            <person name="Dougan E. K."/>
            <person name="Thang M."/>
            <person name="Chan C."/>
        </authorList>
    </citation>
    <scope>NUCLEOTIDE SEQUENCE [LARGE SCALE GENOMIC DNA]</scope>
</reference>
<dbReference type="PANTHER" id="PTHR45633">
    <property type="entry name" value="60 KDA HEAT SHOCK PROTEIN, MITOCHONDRIAL"/>
    <property type="match status" value="1"/>
</dbReference>
<comment type="caution">
    <text evidence="4">The sequence shown here is derived from an EMBL/GenBank/DDBJ whole genome shotgun (WGS) entry which is preliminary data.</text>
</comment>
<dbReference type="FunFam" id="3.50.7.10:FF:000001">
    <property type="entry name" value="60 kDa chaperonin"/>
    <property type="match status" value="1"/>
</dbReference>
<accession>A0A9P1BW41</accession>
<name>A0A9P1BW41_9DINO</name>
<dbReference type="InterPro" id="IPR001844">
    <property type="entry name" value="Cpn60/GroEL"/>
</dbReference>
<gene>
    <name evidence="4" type="ORF">C1SCF055_LOCUS8299</name>
</gene>
<dbReference type="AlphaFoldDB" id="A0A9P1BW41"/>
<sequence length="306" mass="32367">MLSTLRPNTSSIRGLGLRYFAAKDVRHGAGARAAMLKGADRLADAVAVTLGPKGRNVVIEQSFGAPKVTKDGVTVAKAIEFKNKQDNLGAALIKQVASKTNDVAGDGTTTSTVLARAIFREGTKAVVAGMNPMDLKRGIDAAVKLVLEELEKISKPISNPSEIQQVATISANGDAGIGKMVADAFEKVGKQGTITVAEGKTLDHELEIVEGMKIDRGYISPYFITDTKAQKCVLSKPLVLIYDKKISSVQSILPILEHAAKAQRPLLIIAEDVENEALATMIVNKLRGGLQLAAVKAHQGPNPVGL</sequence>
<dbReference type="EMBL" id="CAMXCT030000557">
    <property type="protein sequence ID" value="CAL4767740.1"/>
    <property type="molecule type" value="Genomic_DNA"/>
</dbReference>
<dbReference type="Proteomes" id="UP001152797">
    <property type="component" value="Unassembled WGS sequence"/>
</dbReference>
<proteinExistence type="inferred from homology"/>
<dbReference type="GO" id="GO:0140662">
    <property type="term" value="F:ATP-dependent protein folding chaperone"/>
    <property type="evidence" value="ECO:0007669"/>
    <property type="project" value="InterPro"/>
</dbReference>
<evidence type="ECO:0000256" key="2">
    <source>
        <dbReference type="ARBA" id="ARBA00023186"/>
    </source>
</evidence>
<evidence type="ECO:0000256" key="3">
    <source>
        <dbReference type="RuleBase" id="RU000418"/>
    </source>
</evidence>
<dbReference type="NCBIfam" id="NF000592">
    <property type="entry name" value="PRK00013.1"/>
    <property type="match status" value="1"/>
</dbReference>
<protein>
    <submittedName>
        <fullName evidence="4">Uncharacterized protein</fullName>
    </submittedName>
</protein>
<dbReference type="NCBIfam" id="NF009487">
    <property type="entry name" value="PRK12849.1"/>
    <property type="match status" value="1"/>
</dbReference>
<dbReference type="GO" id="GO:0005524">
    <property type="term" value="F:ATP binding"/>
    <property type="evidence" value="ECO:0007669"/>
    <property type="project" value="InterPro"/>
</dbReference>
<dbReference type="SUPFAM" id="SSF48592">
    <property type="entry name" value="GroEL equatorial domain-like"/>
    <property type="match status" value="1"/>
</dbReference>
<dbReference type="Gene3D" id="3.50.7.10">
    <property type="entry name" value="GroEL"/>
    <property type="match status" value="1"/>
</dbReference>
<evidence type="ECO:0000313" key="6">
    <source>
        <dbReference type="Proteomes" id="UP001152797"/>
    </source>
</evidence>
<comment type="similarity">
    <text evidence="1 3">Belongs to the chaperonin (HSP60) family.</text>
</comment>
<dbReference type="EMBL" id="CAMXCT020000557">
    <property type="protein sequence ID" value="CAL1133803.1"/>
    <property type="molecule type" value="Genomic_DNA"/>
</dbReference>
<dbReference type="PRINTS" id="PR00298">
    <property type="entry name" value="CHAPERONIN60"/>
</dbReference>